<sequence length="146" mass="15685">MSGKYFSLVINFMSLPILQKTYMKPMSQARLLTADEGKVKVELDVTEELANPFGSLHGGCSATLIDIVSPLTFISRPKCAPGVSVDLHVSYLVGAKLGETIIVEGSVVKSGNKLAFREGKLYNKSNNALVASALHTKAFPPSKESK</sequence>
<dbReference type="WBParaSite" id="RSKR_0000523300.1">
    <property type="protein sequence ID" value="RSKR_0000523300.1"/>
    <property type="gene ID" value="RSKR_0000523300"/>
</dbReference>
<evidence type="ECO:0000313" key="1">
    <source>
        <dbReference type="Proteomes" id="UP000095286"/>
    </source>
</evidence>
<name>A0AC35TXD3_9BILA</name>
<evidence type="ECO:0000313" key="2">
    <source>
        <dbReference type="WBParaSite" id="RSKR_0000523300.1"/>
    </source>
</evidence>
<reference evidence="2" key="1">
    <citation type="submission" date="2016-11" db="UniProtKB">
        <authorList>
            <consortium name="WormBaseParasite"/>
        </authorList>
    </citation>
    <scope>IDENTIFICATION</scope>
    <source>
        <strain evidence="2">KR3021</strain>
    </source>
</reference>
<proteinExistence type="predicted"/>
<protein>
    <submittedName>
        <fullName evidence="2">4HBT domain-containing protein</fullName>
    </submittedName>
</protein>
<organism evidence="1 2">
    <name type="scientific">Rhabditophanes sp. KR3021</name>
    <dbReference type="NCBI Taxonomy" id="114890"/>
    <lineage>
        <taxon>Eukaryota</taxon>
        <taxon>Metazoa</taxon>
        <taxon>Ecdysozoa</taxon>
        <taxon>Nematoda</taxon>
        <taxon>Chromadorea</taxon>
        <taxon>Rhabditida</taxon>
        <taxon>Tylenchina</taxon>
        <taxon>Panagrolaimomorpha</taxon>
        <taxon>Strongyloidoidea</taxon>
        <taxon>Alloionematidae</taxon>
        <taxon>Rhabditophanes</taxon>
    </lineage>
</organism>
<accession>A0AC35TXD3</accession>
<dbReference type="Proteomes" id="UP000095286">
    <property type="component" value="Unplaced"/>
</dbReference>